<dbReference type="RefSeq" id="WP_133355756.1">
    <property type="nucleotide sequence ID" value="NZ_SMZJ02000002.1"/>
</dbReference>
<sequence length="946" mass="107764">MKKFAMRYWVKVIFILTFFNGYSQNTNSQKSINRNAFSEKIYLQLSNTIFATGETIWFKAIVTNTLNVPSKLSGILHVELIDYDENIVTTKKLKLENGLAYSFFELSDKLSPGRYLVRAYTTWNSNFGSDFVFKQYIDVFKLNFKRKQDVVSDLVLTEIGANELKITAKIHPETLKRDYKKDLRIYLASEALQDSIEVKPVNGQYAIEYVVPKDLFKIELKVKLEDTKLKNRKRKVESTYSKTIVLNNDFIDLQFFPEGGKMVDGFTNKVAYKSINGEGLGAEVSGYIVDEIDSIVTSFSTNKIGMGFVFFMPDKNKTYYGKIMGADKLAYKYPLPKVMETGYLLRVGETSEFMGLSIKSNIETKDSLYVEVKSRGVLIQKHPFILEHGKHEALVKKTELPNGIVGITLFNSDNLPVCERLFFNFDESSLLNITASTDKEAYTKRDKTVLNLNITNKDGKSVPANFSTLVMDKDKLAANRNYQPDILSYFLLHSELKGFIETPSIYFDKKNIYRKRDLDALMLTQGWRNYVFNNNDTNFSFDIKPEVAMQISGNIRSVFNKNKAPKKRVDLTMLTSGKPPGIYTQTVDSIGNFVFNLRDHYTDELEILIQSANKKGKAKDFDINIDKPLPAPKIFFERAEAVALPDTVISEILKLKTEEKRAAGGFNLSDDTVELDAVQLTGYNVTPEREKLFKLHGAPDTVIENEELIQEEEQWMSGLYDLLRVKFPDDIYFENVRYPSEAFGVKQDPSFTPVDTIVPSLEVPKIAETNVAFVFIDGEIVEGIDYPLLPFLSVENIKSVEILRKPSGAVLHYFQEAFPRNDLFDRPAIPLVGIISIYTYGGVGMSALSSPKGIYKGKILGFSTKREFYVPKYDVLKPEDWDIPDLRPVIHWEPSMTSNKKGEAQLEFYNDDSTGDKLILIEAITQNGKLGYFETSYTVEKRLENN</sequence>
<evidence type="ECO:0008006" key="3">
    <source>
        <dbReference type="Google" id="ProtNLM"/>
    </source>
</evidence>
<dbReference type="Proteomes" id="UP000295814">
    <property type="component" value="Unassembled WGS sequence"/>
</dbReference>
<keyword evidence="2" id="KW-1185">Reference proteome</keyword>
<dbReference type="OrthoDB" id="679547at2"/>
<comment type="caution">
    <text evidence="1">The sequence shown here is derived from an EMBL/GenBank/DDBJ whole genome shotgun (WGS) entry which is preliminary data.</text>
</comment>
<organism evidence="1 2">
    <name type="scientific">Seonamhaeicola sediminis</name>
    <dbReference type="NCBI Taxonomy" id="2528206"/>
    <lineage>
        <taxon>Bacteria</taxon>
        <taxon>Pseudomonadati</taxon>
        <taxon>Bacteroidota</taxon>
        <taxon>Flavobacteriia</taxon>
        <taxon>Flavobacteriales</taxon>
        <taxon>Flavobacteriaceae</taxon>
    </lineage>
</organism>
<evidence type="ECO:0000313" key="1">
    <source>
        <dbReference type="EMBL" id="TWO33920.1"/>
    </source>
</evidence>
<dbReference type="Gene3D" id="2.60.40.1930">
    <property type="match status" value="1"/>
</dbReference>
<protein>
    <recommendedName>
        <fullName evidence="3">Macroglobulin domain-containing protein</fullName>
    </recommendedName>
</protein>
<dbReference type="AlphaFoldDB" id="A0A562YGG6"/>
<gene>
    <name evidence="1" type="ORF">E1J38_003865</name>
</gene>
<reference evidence="1 2" key="1">
    <citation type="submission" date="2019-07" db="EMBL/GenBank/DDBJ databases">
        <title>Seonamhaeicola sp. W255 draft genome.</title>
        <authorList>
            <person name="Zhang X.-Y."/>
            <person name="Zhang R."/>
            <person name="Zhong Y.-L."/>
            <person name="Du Z.-J."/>
        </authorList>
    </citation>
    <scope>NUCLEOTIDE SEQUENCE [LARGE SCALE GENOMIC DNA]</scope>
    <source>
        <strain evidence="1 2">W255</strain>
    </source>
</reference>
<dbReference type="EMBL" id="SMZJ02000002">
    <property type="protein sequence ID" value="TWO33920.1"/>
    <property type="molecule type" value="Genomic_DNA"/>
</dbReference>
<evidence type="ECO:0000313" key="2">
    <source>
        <dbReference type="Proteomes" id="UP000295814"/>
    </source>
</evidence>
<name>A0A562YGG6_9FLAO</name>
<accession>A0A562YGG6</accession>
<proteinExistence type="predicted"/>